<name>A0AA42CP00_9SPHN</name>
<dbReference type="GO" id="GO:0016787">
    <property type="term" value="F:hydrolase activity"/>
    <property type="evidence" value="ECO:0007669"/>
    <property type="project" value="UniProtKB-KW"/>
</dbReference>
<dbReference type="SUPFAM" id="SSF53474">
    <property type="entry name" value="alpha/beta-Hydrolases"/>
    <property type="match status" value="1"/>
</dbReference>
<dbReference type="InterPro" id="IPR029058">
    <property type="entry name" value="AB_hydrolase_fold"/>
</dbReference>
<reference evidence="1" key="1">
    <citation type="submission" date="2022-06" db="EMBL/GenBank/DDBJ databases">
        <title>Sphingomonas sp. nov. isolated from rhizosphere soil of tomato.</title>
        <authorList>
            <person name="Dong H."/>
            <person name="Gao R."/>
        </authorList>
    </citation>
    <scope>NUCLEOTIDE SEQUENCE</scope>
    <source>
        <strain evidence="1">MMSM24</strain>
    </source>
</reference>
<dbReference type="InterPro" id="IPR010662">
    <property type="entry name" value="RBBP9/YdeN"/>
</dbReference>
<gene>
    <name evidence="1" type="ORF">NEE01_03410</name>
</gene>
<evidence type="ECO:0000313" key="2">
    <source>
        <dbReference type="Proteomes" id="UP001165565"/>
    </source>
</evidence>
<dbReference type="EMBL" id="JANFAV010000001">
    <property type="protein sequence ID" value="MCW6533824.1"/>
    <property type="molecule type" value="Genomic_DNA"/>
</dbReference>
<keyword evidence="1" id="KW-0378">Hydrolase</keyword>
<sequence length="191" mass="19968">MPGEGATILFVPGLRDHVEDHWQTHAARGTPGAITVEPLRADKLSRAARVAALDAALDAIAGEVIIAAHSAGCLMVAHWAAAPTRKVRGALLVTPADVEHPLPAGYPAYDALAANGWLPIPRRALPFPAIVVASRNDPLAGFDRVAGFAGDWGARLYDAGDVGHLNPAAGYGSWPDGEALLRDLADERVGR</sequence>
<dbReference type="Pfam" id="PF06821">
    <property type="entry name" value="Ser_hydrolase"/>
    <property type="match status" value="1"/>
</dbReference>
<protein>
    <submittedName>
        <fullName evidence="1">Alpha/beta hydrolase</fullName>
    </submittedName>
</protein>
<comment type="caution">
    <text evidence="1">The sequence shown here is derived from an EMBL/GenBank/DDBJ whole genome shotgun (WGS) entry which is preliminary data.</text>
</comment>
<organism evidence="1 2">
    <name type="scientific">Sphingomonas lycopersici</name>
    <dbReference type="NCBI Taxonomy" id="2951807"/>
    <lineage>
        <taxon>Bacteria</taxon>
        <taxon>Pseudomonadati</taxon>
        <taxon>Pseudomonadota</taxon>
        <taxon>Alphaproteobacteria</taxon>
        <taxon>Sphingomonadales</taxon>
        <taxon>Sphingomonadaceae</taxon>
        <taxon>Sphingomonas</taxon>
    </lineage>
</organism>
<accession>A0AA42CP00</accession>
<dbReference type="RefSeq" id="WP_265267866.1">
    <property type="nucleotide sequence ID" value="NZ_JANFAV010000001.1"/>
</dbReference>
<dbReference type="Proteomes" id="UP001165565">
    <property type="component" value="Unassembled WGS sequence"/>
</dbReference>
<evidence type="ECO:0000313" key="1">
    <source>
        <dbReference type="EMBL" id="MCW6533824.1"/>
    </source>
</evidence>
<proteinExistence type="predicted"/>
<keyword evidence="2" id="KW-1185">Reference proteome</keyword>
<dbReference type="AlphaFoldDB" id="A0AA42CP00"/>
<dbReference type="Gene3D" id="3.40.50.1820">
    <property type="entry name" value="alpha/beta hydrolase"/>
    <property type="match status" value="1"/>
</dbReference>